<name>A0A2Z3HVK1_9CAUL</name>
<evidence type="ECO:0000256" key="1">
    <source>
        <dbReference type="SAM" id="MobiDB-lite"/>
    </source>
</evidence>
<dbReference type="OrthoDB" id="9809782at2"/>
<evidence type="ECO:0000256" key="2">
    <source>
        <dbReference type="SAM" id="Phobius"/>
    </source>
</evidence>
<dbReference type="Proteomes" id="UP000247763">
    <property type="component" value="Chromosome"/>
</dbReference>
<dbReference type="Pfam" id="PF01757">
    <property type="entry name" value="Acyl_transf_3"/>
    <property type="match status" value="1"/>
</dbReference>
<keyword evidence="2" id="KW-1133">Transmembrane helix</keyword>
<gene>
    <name evidence="4" type="ORF">HYN04_11025</name>
</gene>
<dbReference type="KEGG" id="phb:HYN04_11025"/>
<dbReference type="AlphaFoldDB" id="A0A2Z3HVK1"/>
<accession>A0A2Z3HVK1</accession>
<dbReference type="InterPro" id="IPR002656">
    <property type="entry name" value="Acyl_transf_3_dom"/>
</dbReference>
<organism evidence="4 5">
    <name type="scientific">Phenylobacterium parvum</name>
    <dbReference type="NCBI Taxonomy" id="2201350"/>
    <lineage>
        <taxon>Bacteria</taxon>
        <taxon>Pseudomonadati</taxon>
        <taxon>Pseudomonadota</taxon>
        <taxon>Alphaproteobacteria</taxon>
        <taxon>Caulobacterales</taxon>
        <taxon>Caulobacteraceae</taxon>
        <taxon>Phenylobacterium</taxon>
    </lineage>
</organism>
<feature type="transmembrane region" description="Helical" evidence="2">
    <location>
        <begin position="88"/>
        <end position="112"/>
    </location>
</feature>
<dbReference type="PANTHER" id="PTHR36927">
    <property type="entry name" value="BLR4337 PROTEIN"/>
    <property type="match status" value="1"/>
</dbReference>
<protein>
    <submittedName>
        <fullName evidence="4">Acetyltransferase</fullName>
    </submittedName>
</protein>
<evidence type="ECO:0000313" key="5">
    <source>
        <dbReference type="Proteomes" id="UP000247763"/>
    </source>
</evidence>
<feature type="transmembrane region" description="Helical" evidence="2">
    <location>
        <begin position="309"/>
        <end position="329"/>
    </location>
</feature>
<keyword evidence="5" id="KW-1185">Reference proteome</keyword>
<keyword evidence="2" id="KW-0472">Membrane</keyword>
<keyword evidence="2" id="KW-0812">Transmembrane</keyword>
<feature type="transmembrane region" description="Helical" evidence="2">
    <location>
        <begin position="183"/>
        <end position="202"/>
    </location>
</feature>
<feature type="domain" description="Acyltransferase 3" evidence="3">
    <location>
        <begin position="51"/>
        <end position="393"/>
    </location>
</feature>
<feature type="region of interest" description="Disordered" evidence="1">
    <location>
        <begin position="1"/>
        <end position="46"/>
    </location>
</feature>
<proteinExistence type="predicted"/>
<reference evidence="5" key="1">
    <citation type="submission" date="2018-05" db="EMBL/GenBank/DDBJ databases">
        <title>Genome sequencing of Phenylobacterium sp. HYN0004.</title>
        <authorList>
            <person name="Yi H."/>
            <person name="Baek C."/>
        </authorList>
    </citation>
    <scope>NUCLEOTIDE SEQUENCE [LARGE SCALE GENOMIC DNA]</scope>
    <source>
        <strain evidence="5">HYN0004</strain>
    </source>
</reference>
<sequence length="414" mass="45218">MGATGKPGKARPGAPTPLAAASPRPRGRHGQAGPWRRIGGSVTPAPSQRRADIDWIRIAAFGVLILYHVGLVYAPWDWHVHSPHTIEALGLAALVTNPWRLTLLFMVSGVALRFMVRKTPPAQAFGQRLRRLVPPLLFGVLVLVPPQSWIEAVEKGSFQGGLGAWWLSEFSLPGLRDGIPLNHVWFVLYITVYSLAALALAASPRRFAWLEGALGRLLAGGRLLVVPMVYLALLRLLVFPWAGLTNHIADDPYNHAMSLGVFLTGFLLALRDDVWTRFERMRWTSLAVAAASLPALIVLSQPIDQPPSAPANLMFAVYQWATICAVLGFGSRHLRSADGPALRYLTDAVFPCYLAHQTLLVIAAHLLKPHGLPVGAEAGLLVLITLGGSFAVYEIVRRIDLLRPLWGLRPRAKT</sequence>
<feature type="transmembrane region" description="Helical" evidence="2">
    <location>
        <begin position="378"/>
        <end position="396"/>
    </location>
</feature>
<dbReference type="EMBL" id="CP029479">
    <property type="protein sequence ID" value="AWM78236.1"/>
    <property type="molecule type" value="Genomic_DNA"/>
</dbReference>
<feature type="transmembrane region" description="Helical" evidence="2">
    <location>
        <begin position="132"/>
        <end position="150"/>
    </location>
</feature>
<feature type="transmembrane region" description="Helical" evidence="2">
    <location>
        <begin position="283"/>
        <end position="303"/>
    </location>
</feature>
<feature type="transmembrane region" description="Helical" evidence="2">
    <location>
        <begin position="341"/>
        <end position="366"/>
    </location>
</feature>
<feature type="transmembrane region" description="Helical" evidence="2">
    <location>
        <begin position="55"/>
        <end position="76"/>
    </location>
</feature>
<dbReference type="PANTHER" id="PTHR36927:SF3">
    <property type="entry name" value="GLUCANS BIOSYNTHESIS PROTEIN C"/>
    <property type="match status" value="1"/>
</dbReference>
<evidence type="ECO:0000313" key="4">
    <source>
        <dbReference type="EMBL" id="AWM78236.1"/>
    </source>
</evidence>
<feature type="transmembrane region" description="Helical" evidence="2">
    <location>
        <begin position="223"/>
        <end position="241"/>
    </location>
</feature>
<keyword evidence="4" id="KW-0808">Transferase</keyword>
<evidence type="ECO:0000259" key="3">
    <source>
        <dbReference type="Pfam" id="PF01757"/>
    </source>
</evidence>
<dbReference type="InterPro" id="IPR050623">
    <property type="entry name" value="Glucan_succinyl_AcylTrfase"/>
</dbReference>
<dbReference type="GO" id="GO:0016747">
    <property type="term" value="F:acyltransferase activity, transferring groups other than amino-acyl groups"/>
    <property type="evidence" value="ECO:0007669"/>
    <property type="project" value="InterPro"/>
</dbReference>
<feature type="transmembrane region" description="Helical" evidence="2">
    <location>
        <begin position="253"/>
        <end position="271"/>
    </location>
</feature>